<evidence type="ECO:0000313" key="1">
    <source>
        <dbReference type="EMBL" id="KAF0934591.1"/>
    </source>
</evidence>
<reference evidence="1 2" key="1">
    <citation type="submission" date="2019-11" db="EMBL/GenBank/DDBJ databases">
        <title>Whole genome sequence of Oryza granulata.</title>
        <authorList>
            <person name="Li W."/>
        </authorList>
    </citation>
    <scope>NUCLEOTIDE SEQUENCE [LARGE SCALE GENOMIC DNA]</scope>
    <source>
        <strain evidence="2">cv. Menghai</strain>
        <tissue evidence="1">Leaf</tissue>
    </source>
</reference>
<gene>
    <name evidence="1" type="ORF">E2562_025678</name>
</gene>
<dbReference type="OrthoDB" id="693505at2759"/>
<proteinExistence type="predicted"/>
<evidence type="ECO:0008006" key="3">
    <source>
        <dbReference type="Google" id="ProtNLM"/>
    </source>
</evidence>
<accession>A0A6G1FCK9</accession>
<dbReference type="PANTHER" id="PTHR32153">
    <property type="entry name" value="OJ000223_09.16 PROTEIN"/>
    <property type="match status" value="1"/>
</dbReference>
<dbReference type="AlphaFoldDB" id="A0A6G1FCK9"/>
<dbReference type="InterPro" id="IPR044997">
    <property type="entry name" value="F-box_plant"/>
</dbReference>
<organism evidence="1 2">
    <name type="scientific">Oryza meyeriana var. granulata</name>
    <dbReference type="NCBI Taxonomy" id="110450"/>
    <lineage>
        <taxon>Eukaryota</taxon>
        <taxon>Viridiplantae</taxon>
        <taxon>Streptophyta</taxon>
        <taxon>Embryophyta</taxon>
        <taxon>Tracheophyta</taxon>
        <taxon>Spermatophyta</taxon>
        <taxon>Magnoliopsida</taxon>
        <taxon>Liliopsida</taxon>
        <taxon>Poales</taxon>
        <taxon>Poaceae</taxon>
        <taxon>BOP clade</taxon>
        <taxon>Oryzoideae</taxon>
        <taxon>Oryzeae</taxon>
        <taxon>Oryzinae</taxon>
        <taxon>Oryza</taxon>
        <taxon>Oryza meyeriana</taxon>
    </lineage>
</organism>
<comment type="caution">
    <text evidence="1">The sequence shown here is derived from an EMBL/GenBank/DDBJ whole genome shotgun (WGS) entry which is preliminary data.</text>
</comment>
<sequence>MKIWVQPECPKLLAPVLQNRQVLNLDKLPEGCDIAWTNFFLEAAPTLKEVCITVWDHWCEIETDKVERERYGYCDKTNVVWESSAPEGFRHQNLAKLTIHGFQPDDNFIGYIRHVMEAAANLKEISLHDRKVLECCENLDSKIKVAPSRCPQANKDKKC</sequence>
<keyword evidence="2" id="KW-1185">Reference proteome</keyword>
<dbReference type="EMBL" id="SPHZ02000001">
    <property type="protein sequence ID" value="KAF0934591.1"/>
    <property type="molecule type" value="Genomic_DNA"/>
</dbReference>
<evidence type="ECO:0000313" key="2">
    <source>
        <dbReference type="Proteomes" id="UP000479710"/>
    </source>
</evidence>
<protein>
    <recommendedName>
        <fullName evidence="3">FBD domain-containing protein</fullName>
    </recommendedName>
</protein>
<dbReference type="Proteomes" id="UP000479710">
    <property type="component" value="Unassembled WGS sequence"/>
</dbReference>
<name>A0A6G1FCK9_9ORYZ</name>